<name>A0ABU9E7C5_9BACT</name>
<evidence type="ECO:0000259" key="3">
    <source>
        <dbReference type="Pfam" id="PF13505"/>
    </source>
</evidence>
<protein>
    <submittedName>
        <fullName evidence="4">Outer membrane beta-barrel protein</fullName>
    </submittedName>
</protein>
<organism evidence="4 5">
    <name type="scientific">Gaopeijia maritima</name>
    <dbReference type="NCBI Taxonomy" id="3119007"/>
    <lineage>
        <taxon>Bacteria</taxon>
        <taxon>Pseudomonadati</taxon>
        <taxon>Gemmatimonadota</taxon>
        <taxon>Longimicrobiia</taxon>
        <taxon>Gaopeijiales</taxon>
        <taxon>Gaopeijiaceae</taxon>
        <taxon>Gaopeijia</taxon>
    </lineage>
</organism>
<dbReference type="Proteomes" id="UP001484239">
    <property type="component" value="Unassembled WGS sequence"/>
</dbReference>
<accession>A0ABU9E7C5</accession>
<dbReference type="Pfam" id="PF13505">
    <property type="entry name" value="OMP_b-brl"/>
    <property type="match status" value="1"/>
</dbReference>
<comment type="caution">
    <text evidence="4">The sequence shown here is derived from an EMBL/GenBank/DDBJ whole genome shotgun (WGS) entry which is preliminary data.</text>
</comment>
<keyword evidence="1 2" id="KW-0732">Signal</keyword>
<dbReference type="EMBL" id="JBBHLI010000003">
    <property type="protein sequence ID" value="MEK9500638.1"/>
    <property type="molecule type" value="Genomic_DNA"/>
</dbReference>
<feature type="signal peptide" evidence="2">
    <location>
        <begin position="1"/>
        <end position="21"/>
    </location>
</feature>
<dbReference type="RefSeq" id="WP_405280043.1">
    <property type="nucleotide sequence ID" value="NZ_CP144380.1"/>
</dbReference>
<evidence type="ECO:0000313" key="4">
    <source>
        <dbReference type="EMBL" id="MEK9500638.1"/>
    </source>
</evidence>
<evidence type="ECO:0000256" key="2">
    <source>
        <dbReference type="SAM" id="SignalP"/>
    </source>
</evidence>
<gene>
    <name evidence="4" type="ORF">WI372_06585</name>
</gene>
<proteinExistence type="predicted"/>
<dbReference type="Gene3D" id="2.40.160.20">
    <property type="match status" value="1"/>
</dbReference>
<keyword evidence="5" id="KW-1185">Reference proteome</keyword>
<reference evidence="4 5" key="1">
    <citation type="submission" date="2024-02" db="EMBL/GenBank/DDBJ databases">
        <title>A novel Gemmatimonadota bacterium.</title>
        <authorList>
            <person name="Du Z.-J."/>
            <person name="Ye Y.-Q."/>
        </authorList>
    </citation>
    <scope>NUCLEOTIDE SEQUENCE [LARGE SCALE GENOMIC DNA]</scope>
    <source>
        <strain evidence="4 5">DH-20</strain>
    </source>
</reference>
<dbReference type="InterPro" id="IPR027385">
    <property type="entry name" value="Beta-barrel_OMP"/>
</dbReference>
<feature type="domain" description="Outer membrane protein beta-barrel" evidence="3">
    <location>
        <begin position="10"/>
        <end position="229"/>
    </location>
</feature>
<sequence>MSRFRLSFAFALALAATPALAAAQTIPSPYRYIEKGQEVNLFGGAMATDAGRFGFGPGDQQLVGARYSVVVSNAFSLEGSATTSFGPRDVVNPAREEGDRIVEEAEVRLVLLEARLQFALTGRRTWHGLQPFTYVGGGVSFDTMGDQDEDFLLEERDQFDYGTRFTATVGGGFRYALSERWMLRVDGGLVLYKLGTPTGWRSAERGFVGVPEDEWVSGRSLSAGLAWRF</sequence>
<evidence type="ECO:0000313" key="5">
    <source>
        <dbReference type="Proteomes" id="UP001484239"/>
    </source>
</evidence>
<dbReference type="SUPFAM" id="SSF56925">
    <property type="entry name" value="OMPA-like"/>
    <property type="match status" value="1"/>
</dbReference>
<evidence type="ECO:0000256" key="1">
    <source>
        <dbReference type="ARBA" id="ARBA00022729"/>
    </source>
</evidence>
<feature type="chain" id="PRO_5046002555" evidence="2">
    <location>
        <begin position="22"/>
        <end position="229"/>
    </location>
</feature>
<dbReference type="InterPro" id="IPR011250">
    <property type="entry name" value="OMP/PagP_B-barrel"/>
</dbReference>